<protein>
    <recommendedName>
        <fullName evidence="2">Antitoxin VbhA domain-containing protein</fullName>
    </recommendedName>
</protein>
<dbReference type="AlphaFoldDB" id="A0A0D5CE31"/>
<dbReference type="OrthoDB" id="3838015at2"/>
<feature type="domain" description="Antitoxin VbhA" evidence="2">
    <location>
        <begin position="13"/>
        <end position="59"/>
    </location>
</feature>
<evidence type="ECO:0000313" key="3">
    <source>
        <dbReference type="EMBL" id="AJW77861.1"/>
    </source>
</evidence>
<dbReference type="PATRIC" id="fig|33014.5.peg.157"/>
<evidence type="ECO:0000313" key="6">
    <source>
        <dbReference type="Proteomes" id="UP000266634"/>
    </source>
</evidence>
<dbReference type="Proteomes" id="UP000032604">
    <property type="component" value="Chromosome"/>
</dbReference>
<accession>A0A0D5CE31</accession>
<dbReference type="InterPro" id="IPR043038">
    <property type="entry name" value="VbhA_sf"/>
</dbReference>
<dbReference type="Gene3D" id="1.10.8.1050">
    <property type="entry name" value="Antitoxin VbhA-like"/>
    <property type="match status" value="1"/>
</dbReference>
<dbReference type="KEGG" id="cmh:VO01_00705"/>
<dbReference type="InterPro" id="IPR041535">
    <property type="entry name" value="VbhA"/>
</dbReference>
<proteinExistence type="predicted"/>
<sequence>MPEDREGAGREERRRRVEDAAHSGEMEGLHLTPGTSEDAGEYIAGHIDAAELRERVRARYGIG</sequence>
<dbReference type="RefSeq" id="WP_045526145.1">
    <property type="nucleotide sequence ID" value="NZ_CP011043.1"/>
</dbReference>
<reference evidence="4 6" key="2">
    <citation type="submission" date="2018-08" db="EMBL/GenBank/DDBJ databases">
        <title>Genome Sequence of Clavibacter michiganensis Subspecies type strains, and the Atypical Peach-Colored Strains Isolated from Tomato.</title>
        <authorList>
            <person name="Osdaghi E."/>
            <person name="Portier P."/>
            <person name="Briand M."/>
            <person name="Jacques M.-A."/>
        </authorList>
    </citation>
    <scope>NUCLEOTIDE SEQUENCE [LARGE SCALE GENOMIC DNA]</scope>
    <source>
        <strain evidence="4 6">CFBP 6488</strain>
    </source>
</reference>
<evidence type="ECO:0000259" key="2">
    <source>
        <dbReference type="Pfam" id="PF18495"/>
    </source>
</evidence>
<evidence type="ECO:0000313" key="4">
    <source>
        <dbReference type="EMBL" id="RIJ44117.1"/>
    </source>
</evidence>
<dbReference type="InterPro" id="IPR033788">
    <property type="entry name" value="VbhA-like"/>
</dbReference>
<feature type="compositionally biased region" description="Basic and acidic residues" evidence="1">
    <location>
        <begin position="1"/>
        <end position="28"/>
    </location>
</feature>
<dbReference type="Proteomes" id="UP000266634">
    <property type="component" value="Unassembled WGS sequence"/>
</dbReference>
<dbReference type="Pfam" id="PF18495">
    <property type="entry name" value="VbhA"/>
    <property type="match status" value="1"/>
</dbReference>
<dbReference type="CDD" id="cd11586">
    <property type="entry name" value="VbhA_like"/>
    <property type="match status" value="1"/>
</dbReference>
<organism evidence="3 5">
    <name type="scientific">Clavibacter michiganensis subsp. insidiosus</name>
    <dbReference type="NCBI Taxonomy" id="33014"/>
    <lineage>
        <taxon>Bacteria</taxon>
        <taxon>Bacillati</taxon>
        <taxon>Actinomycetota</taxon>
        <taxon>Actinomycetes</taxon>
        <taxon>Micrococcales</taxon>
        <taxon>Microbacteriaceae</taxon>
        <taxon>Clavibacter</taxon>
    </lineage>
</organism>
<evidence type="ECO:0000313" key="5">
    <source>
        <dbReference type="Proteomes" id="UP000032604"/>
    </source>
</evidence>
<reference evidence="3 5" key="1">
    <citation type="journal article" date="2015" name="Genome Announc.">
        <title>Complete Genome Sequence of Clavibacter michiganensis subsp. insidiosus R1-1 Using PacBio Single-Molecule Real-Time Technology.</title>
        <authorList>
            <person name="Lu Y."/>
            <person name="Samac D.A."/>
            <person name="Glazebrook J."/>
            <person name="Ishimaru C.A."/>
        </authorList>
    </citation>
    <scope>NUCLEOTIDE SEQUENCE [LARGE SCALE GENOMIC DNA]</scope>
    <source>
        <strain evidence="3 5">R1-1</strain>
    </source>
</reference>
<evidence type="ECO:0000256" key="1">
    <source>
        <dbReference type="SAM" id="MobiDB-lite"/>
    </source>
</evidence>
<name>A0A0D5CE31_9MICO</name>
<gene>
    <name evidence="4" type="ORF">DZF93_04020</name>
    <name evidence="3" type="ORF">VO01_00705</name>
</gene>
<dbReference type="EMBL" id="CP011043">
    <property type="protein sequence ID" value="AJW77861.1"/>
    <property type="molecule type" value="Genomic_DNA"/>
</dbReference>
<feature type="region of interest" description="Disordered" evidence="1">
    <location>
        <begin position="1"/>
        <end position="38"/>
    </location>
</feature>
<dbReference type="EMBL" id="QWEA01000089">
    <property type="protein sequence ID" value="RIJ44117.1"/>
    <property type="molecule type" value="Genomic_DNA"/>
</dbReference>
<dbReference type="HOGENOM" id="CLU_206518_1_0_11"/>